<dbReference type="Gene3D" id="1.10.1040.10">
    <property type="entry name" value="N-(1-d-carboxylethyl)-l-norvaline Dehydrogenase, domain 2"/>
    <property type="match status" value="1"/>
</dbReference>
<organism evidence="13 14">
    <name type="scientific">Mameliella alba</name>
    <dbReference type="NCBI Taxonomy" id="561184"/>
    <lineage>
        <taxon>Bacteria</taxon>
        <taxon>Pseudomonadati</taxon>
        <taxon>Pseudomonadota</taxon>
        <taxon>Alphaproteobacteria</taxon>
        <taxon>Rhodobacterales</taxon>
        <taxon>Roseobacteraceae</taxon>
        <taxon>Mameliella</taxon>
    </lineage>
</organism>
<dbReference type="Gene3D" id="3.40.50.720">
    <property type="entry name" value="NAD(P)-binding Rossmann-like Domain"/>
    <property type="match status" value="1"/>
</dbReference>
<dbReference type="InterPro" id="IPR008927">
    <property type="entry name" value="6-PGluconate_DH-like_C_sf"/>
</dbReference>
<dbReference type="UniPathway" id="UPA00028">
    <property type="reaction ID" value="UER00004"/>
</dbReference>
<comment type="function">
    <text evidence="10">Catalyzes the NADPH-dependent reduction of ketopantoate into pantoic acid.</text>
</comment>
<comment type="similarity">
    <text evidence="2 10">Belongs to the ketopantoate reductase family.</text>
</comment>
<keyword evidence="5 10" id="KW-0566">Pantothenate biosynthesis</keyword>
<dbReference type="Pfam" id="PF08546">
    <property type="entry name" value="ApbA_C"/>
    <property type="match status" value="1"/>
</dbReference>
<sequence>MDIAVLGAGSLGSTIGGRLAQSGHAVTLINRNAAYVDRVTRAGLILDEGGRRDVIRLEARQKPDGGSPVDLLIVLVKSYHTEEAIRAARALIGPATTVLSLQNGLGQEDILSAVIGPERVIAGKTYVGGVMSAPGVIAAGTLGKETIIGELSGALTPRVQAIAQAFDAAGLRCIASPNIRGAMWDKLLVNVATGALAAITRLNYGNLYDIPEIADTAIAAVAEAMQVAAALEISLTTTDPRHAWDKAAKGLGFGFKTSMLQSLEKGAPTEIDFVNGAVARLGRGVAVPTPVNDTLVACIKGIERALSPKMEGQAA</sequence>
<dbReference type="STRING" id="561184.SAMN05216376_111103"/>
<keyword evidence="14" id="KW-1185">Reference proteome</keyword>
<accession>A0A0B3RHF6</accession>
<evidence type="ECO:0000259" key="12">
    <source>
        <dbReference type="Pfam" id="PF08546"/>
    </source>
</evidence>
<name>A0A0B3RHF6_9RHOB</name>
<proteinExistence type="inferred from homology"/>
<keyword evidence="6 10" id="KW-0521">NADP</keyword>
<evidence type="ECO:0000313" key="14">
    <source>
        <dbReference type="Proteomes" id="UP000030960"/>
    </source>
</evidence>
<dbReference type="SUPFAM" id="SSF48179">
    <property type="entry name" value="6-phosphogluconate dehydrogenase C-terminal domain-like"/>
    <property type="match status" value="1"/>
</dbReference>
<evidence type="ECO:0000256" key="10">
    <source>
        <dbReference type="RuleBase" id="RU362068"/>
    </source>
</evidence>
<dbReference type="Proteomes" id="UP000030960">
    <property type="component" value="Unassembled WGS sequence"/>
</dbReference>
<evidence type="ECO:0000256" key="6">
    <source>
        <dbReference type="ARBA" id="ARBA00022857"/>
    </source>
</evidence>
<dbReference type="EC" id="1.1.1.169" evidence="3 10"/>
<evidence type="ECO:0000256" key="8">
    <source>
        <dbReference type="ARBA" id="ARBA00032024"/>
    </source>
</evidence>
<dbReference type="AlphaFoldDB" id="A0A0B3RHF6"/>
<dbReference type="SUPFAM" id="SSF51735">
    <property type="entry name" value="NAD(P)-binding Rossmann-fold domains"/>
    <property type="match status" value="1"/>
</dbReference>
<dbReference type="NCBIfam" id="TIGR00745">
    <property type="entry name" value="apbA_panE"/>
    <property type="match status" value="1"/>
</dbReference>
<dbReference type="RefSeq" id="WP_043145580.1">
    <property type="nucleotide sequence ID" value="NZ_JSUQ01000022.1"/>
</dbReference>
<reference evidence="13 14" key="1">
    <citation type="submission" date="2014-10" db="EMBL/GenBank/DDBJ databases">
        <title>Genome sequence of Ponticoccus sp. strain UMTAT08 isolated from clonal culture of toxic dinoflagellate Alexandrium tamiyavanichii.</title>
        <authorList>
            <person name="Gan H.Y."/>
            <person name="Muhd D.-D."/>
            <person name="Mohd Noor M.E."/>
            <person name="Yeong Y.S."/>
            <person name="Usup G."/>
        </authorList>
    </citation>
    <scope>NUCLEOTIDE SEQUENCE [LARGE SCALE GENOMIC DNA]</scope>
    <source>
        <strain evidence="13 14">UMTAT08</strain>
    </source>
</reference>
<feature type="domain" description="Ketopantoate reductase N-terminal" evidence="11">
    <location>
        <begin position="3"/>
        <end position="152"/>
    </location>
</feature>
<evidence type="ECO:0000256" key="2">
    <source>
        <dbReference type="ARBA" id="ARBA00007870"/>
    </source>
</evidence>
<dbReference type="InterPro" id="IPR036291">
    <property type="entry name" value="NAD(P)-bd_dom_sf"/>
</dbReference>
<keyword evidence="7 10" id="KW-0560">Oxidoreductase</keyword>
<dbReference type="GO" id="GO:0008677">
    <property type="term" value="F:2-dehydropantoate 2-reductase activity"/>
    <property type="evidence" value="ECO:0007669"/>
    <property type="project" value="UniProtKB-EC"/>
</dbReference>
<protein>
    <recommendedName>
        <fullName evidence="4 10">2-dehydropantoate 2-reductase</fullName>
        <ecNumber evidence="3 10">1.1.1.169</ecNumber>
    </recommendedName>
    <alternativeName>
        <fullName evidence="8 10">Ketopantoate reductase</fullName>
    </alternativeName>
</protein>
<dbReference type="InterPro" id="IPR013332">
    <property type="entry name" value="KPR_N"/>
</dbReference>
<dbReference type="GO" id="GO:0005737">
    <property type="term" value="C:cytoplasm"/>
    <property type="evidence" value="ECO:0007669"/>
    <property type="project" value="TreeGrafter"/>
</dbReference>
<dbReference type="GO" id="GO:0050661">
    <property type="term" value="F:NADP binding"/>
    <property type="evidence" value="ECO:0007669"/>
    <property type="project" value="TreeGrafter"/>
</dbReference>
<comment type="caution">
    <text evidence="13">The sequence shown here is derived from an EMBL/GenBank/DDBJ whole genome shotgun (WGS) entry which is preliminary data.</text>
</comment>
<evidence type="ECO:0000256" key="9">
    <source>
        <dbReference type="ARBA" id="ARBA00048793"/>
    </source>
</evidence>
<dbReference type="PANTHER" id="PTHR43765">
    <property type="entry name" value="2-DEHYDROPANTOATE 2-REDUCTASE-RELATED"/>
    <property type="match status" value="1"/>
</dbReference>
<dbReference type="InterPro" id="IPR013328">
    <property type="entry name" value="6PGD_dom2"/>
</dbReference>
<comment type="catalytic activity">
    <reaction evidence="9 10">
        <text>(R)-pantoate + NADP(+) = 2-dehydropantoate + NADPH + H(+)</text>
        <dbReference type="Rhea" id="RHEA:16233"/>
        <dbReference type="ChEBI" id="CHEBI:11561"/>
        <dbReference type="ChEBI" id="CHEBI:15378"/>
        <dbReference type="ChEBI" id="CHEBI:15980"/>
        <dbReference type="ChEBI" id="CHEBI:57783"/>
        <dbReference type="ChEBI" id="CHEBI:58349"/>
        <dbReference type="EC" id="1.1.1.169"/>
    </reaction>
</comment>
<evidence type="ECO:0000256" key="1">
    <source>
        <dbReference type="ARBA" id="ARBA00004994"/>
    </source>
</evidence>
<dbReference type="GO" id="GO:0015940">
    <property type="term" value="P:pantothenate biosynthetic process"/>
    <property type="evidence" value="ECO:0007669"/>
    <property type="project" value="UniProtKB-UniPathway"/>
</dbReference>
<dbReference type="InterPro" id="IPR050838">
    <property type="entry name" value="Ketopantoate_reductase"/>
</dbReference>
<dbReference type="Pfam" id="PF02558">
    <property type="entry name" value="ApbA"/>
    <property type="match status" value="1"/>
</dbReference>
<evidence type="ECO:0000313" key="13">
    <source>
        <dbReference type="EMBL" id="KHQ50730.1"/>
    </source>
</evidence>
<dbReference type="PANTHER" id="PTHR43765:SF2">
    <property type="entry name" value="2-DEHYDROPANTOATE 2-REDUCTASE"/>
    <property type="match status" value="1"/>
</dbReference>
<evidence type="ECO:0000259" key="11">
    <source>
        <dbReference type="Pfam" id="PF02558"/>
    </source>
</evidence>
<evidence type="ECO:0000256" key="5">
    <source>
        <dbReference type="ARBA" id="ARBA00022655"/>
    </source>
</evidence>
<evidence type="ECO:0000256" key="3">
    <source>
        <dbReference type="ARBA" id="ARBA00013014"/>
    </source>
</evidence>
<dbReference type="PATRIC" id="fig|1515334.3.peg.4679"/>
<dbReference type="EMBL" id="JSUQ01000022">
    <property type="protein sequence ID" value="KHQ50730.1"/>
    <property type="molecule type" value="Genomic_DNA"/>
</dbReference>
<dbReference type="InterPro" id="IPR013752">
    <property type="entry name" value="KPA_reductase"/>
</dbReference>
<evidence type="ECO:0000256" key="4">
    <source>
        <dbReference type="ARBA" id="ARBA00019465"/>
    </source>
</evidence>
<dbReference type="OrthoDB" id="9793586at2"/>
<feature type="domain" description="Ketopantoate reductase C-terminal" evidence="12">
    <location>
        <begin position="178"/>
        <end position="303"/>
    </location>
</feature>
<dbReference type="InterPro" id="IPR003710">
    <property type="entry name" value="ApbA"/>
</dbReference>
<evidence type="ECO:0000256" key="7">
    <source>
        <dbReference type="ARBA" id="ARBA00023002"/>
    </source>
</evidence>
<comment type="pathway">
    <text evidence="1 10">Cofactor biosynthesis; (R)-pantothenate biosynthesis; (R)-pantoate from 3-methyl-2-oxobutanoate: step 2/2.</text>
</comment>
<gene>
    <name evidence="13" type="primary">panE</name>
    <name evidence="13" type="ORF">OA50_04654</name>
</gene>